<organism evidence="1 2">
    <name type="scientific">Candidatus Kaiserbacteria bacterium RIFCSPHIGHO2_02_FULL_49_11</name>
    <dbReference type="NCBI Taxonomy" id="1798489"/>
    <lineage>
        <taxon>Bacteria</taxon>
        <taxon>Candidatus Kaiseribacteriota</taxon>
    </lineage>
</organism>
<protein>
    <submittedName>
        <fullName evidence="1">Uncharacterized protein</fullName>
    </submittedName>
</protein>
<proteinExistence type="predicted"/>
<comment type="caution">
    <text evidence="1">The sequence shown here is derived from an EMBL/GenBank/DDBJ whole genome shotgun (WGS) entry which is preliminary data.</text>
</comment>
<name>A0A1F6D1T8_9BACT</name>
<evidence type="ECO:0000313" key="1">
    <source>
        <dbReference type="EMBL" id="OGG55327.1"/>
    </source>
</evidence>
<dbReference type="AlphaFoldDB" id="A0A1F6D1T8"/>
<reference evidence="1 2" key="1">
    <citation type="journal article" date="2016" name="Nat. Commun.">
        <title>Thousands of microbial genomes shed light on interconnected biogeochemical processes in an aquifer system.</title>
        <authorList>
            <person name="Anantharaman K."/>
            <person name="Brown C.T."/>
            <person name="Hug L.A."/>
            <person name="Sharon I."/>
            <person name="Castelle C.J."/>
            <person name="Probst A.J."/>
            <person name="Thomas B.C."/>
            <person name="Singh A."/>
            <person name="Wilkins M.J."/>
            <person name="Karaoz U."/>
            <person name="Brodie E.L."/>
            <person name="Williams K.H."/>
            <person name="Hubbard S.S."/>
            <person name="Banfield J.F."/>
        </authorList>
    </citation>
    <scope>NUCLEOTIDE SEQUENCE [LARGE SCALE GENOMIC DNA]</scope>
</reference>
<sequence length="72" mass="8127">MKDTHKAGLRRLLLYSAFGPAAVAAATHKRQAPGCERLRKVFHIEHPRSNGQRTEGTLSRRSYKIILKGKPF</sequence>
<evidence type="ECO:0000313" key="2">
    <source>
        <dbReference type="Proteomes" id="UP000177659"/>
    </source>
</evidence>
<gene>
    <name evidence="1" type="ORF">A3D62_01750</name>
</gene>
<dbReference type="EMBL" id="MFLC01000005">
    <property type="protein sequence ID" value="OGG55327.1"/>
    <property type="molecule type" value="Genomic_DNA"/>
</dbReference>
<accession>A0A1F6D1T8</accession>
<dbReference type="Proteomes" id="UP000177659">
    <property type="component" value="Unassembled WGS sequence"/>
</dbReference>